<sequence length="100" mass="11843">MMTATLDFDHKEEDALNPSLVDRVRFAELGTRIEIFREGRYRAFVQDLECVWRWEIHRDDEFVQEGCSLSESSSREAVGHVISFYRRSDLRQSDKDDARN</sequence>
<evidence type="ECO:0000313" key="2">
    <source>
        <dbReference type="Proteomes" id="UP000294360"/>
    </source>
</evidence>
<dbReference type="GO" id="GO:0004497">
    <property type="term" value="F:monooxygenase activity"/>
    <property type="evidence" value="ECO:0007669"/>
    <property type="project" value="UniProtKB-KW"/>
</dbReference>
<dbReference type="Proteomes" id="UP000294360">
    <property type="component" value="Chromosome"/>
</dbReference>
<dbReference type="KEGG" id="mtun:MTUNDRAET4_1699"/>
<gene>
    <name evidence="1" type="primary">mmoD</name>
    <name evidence="1" type="ORF">MTUNDRAET4_1699</name>
</gene>
<dbReference type="AlphaFoldDB" id="A0A4U8Z0P2"/>
<evidence type="ECO:0000313" key="1">
    <source>
        <dbReference type="EMBL" id="VFU08592.1"/>
    </source>
</evidence>
<proteinExistence type="predicted"/>
<dbReference type="EMBL" id="LR536450">
    <property type="protein sequence ID" value="VFU08592.1"/>
    <property type="molecule type" value="Genomic_DNA"/>
</dbReference>
<keyword evidence="1" id="KW-0503">Monooxygenase</keyword>
<keyword evidence="1" id="KW-0560">Oxidoreductase</keyword>
<name>A0A4U8Z0P2_METTU</name>
<dbReference type="NCBIfam" id="TIGR04550">
    <property type="entry name" value="sMetMonox_MmoD"/>
    <property type="match status" value="1"/>
</dbReference>
<reference evidence="1 2" key="1">
    <citation type="submission" date="2019-03" db="EMBL/GenBank/DDBJ databases">
        <authorList>
            <person name="Kox A.R. M."/>
        </authorList>
    </citation>
    <scope>NUCLEOTIDE SEQUENCE [LARGE SCALE GENOMIC DNA]</scope>
    <source>
        <strain evidence="1">MTUNDRAET4 annotated genome</strain>
    </source>
</reference>
<accession>A0A4U8Z0P2</accession>
<organism evidence="1 2">
    <name type="scientific">Methylocella tundrae</name>
    <dbReference type="NCBI Taxonomy" id="227605"/>
    <lineage>
        <taxon>Bacteria</taxon>
        <taxon>Pseudomonadati</taxon>
        <taxon>Pseudomonadota</taxon>
        <taxon>Alphaproteobacteria</taxon>
        <taxon>Hyphomicrobiales</taxon>
        <taxon>Beijerinckiaceae</taxon>
        <taxon>Methylocella</taxon>
    </lineage>
</organism>
<dbReference type="InterPro" id="IPR017256">
    <property type="entry name" value="MmoD"/>
</dbReference>
<protein>
    <submittedName>
        <fullName evidence="1">Soluble methane monooxygenase component D</fullName>
    </submittedName>
</protein>